<dbReference type="InterPro" id="IPR036388">
    <property type="entry name" value="WH-like_DNA-bd_sf"/>
</dbReference>
<dbReference type="SUPFAM" id="SSF52172">
    <property type="entry name" value="CheY-like"/>
    <property type="match status" value="1"/>
</dbReference>
<dbReference type="GO" id="GO:0032993">
    <property type="term" value="C:protein-DNA complex"/>
    <property type="evidence" value="ECO:0007669"/>
    <property type="project" value="TreeGrafter"/>
</dbReference>
<dbReference type="InterPro" id="IPR039420">
    <property type="entry name" value="WalR-like"/>
</dbReference>
<keyword evidence="4" id="KW-0597">Phosphoprotein</keyword>
<evidence type="ECO:0000256" key="5">
    <source>
        <dbReference type="PROSITE-ProRule" id="PRU01091"/>
    </source>
</evidence>
<reference evidence="8 9" key="1">
    <citation type="submission" date="2018-04" db="EMBL/GenBank/DDBJ databases">
        <title>Acinetobacter junii Genome sequencing and assembly.</title>
        <authorList>
            <person name="Su J."/>
            <person name="Rensing C."/>
            <person name="Mazhar H.S."/>
        </authorList>
    </citation>
    <scope>NUCLEOTIDE SEQUENCE [LARGE SCALE GENOMIC DNA]</scope>
    <source>
        <strain evidence="8 9">SC22</strain>
    </source>
</reference>
<evidence type="ECO:0000259" key="6">
    <source>
        <dbReference type="PROSITE" id="PS50110"/>
    </source>
</evidence>
<protein>
    <submittedName>
        <fullName evidence="8">DNA-binding response regulator</fullName>
    </submittedName>
</protein>
<feature type="modified residue" description="4-aspartylphosphate" evidence="4">
    <location>
        <position position="51"/>
    </location>
</feature>
<proteinExistence type="predicted"/>
<dbReference type="EMBL" id="QEWH01000011">
    <property type="protein sequence ID" value="RBA49621.1"/>
    <property type="molecule type" value="Genomic_DNA"/>
</dbReference>
<dbReference type="InterPro" id="IPR011006">
    <property type="entry name" value="CheY-like_superfamily"/>
</dbReference>
<accession>A0A365PLZ0</accession>
<evidence type="ECO:0000256" key="2">
    <source>
        <dbReference type="ARBA" id="ARBA00023125"/>
    </source>
</evidence>
<organism evidence="8 9">
    <name type="scientific">Acinetobacter junii</name>
    <dbReference type="NCBI Taxonomy" id="40215"/>
    <lineage>
        <taxon>Bacteria</taxon>
        <taxon>Pseudomonadati</taxon>
        <taxon>Pseudomonadota</taxon>
        <taxon>Gammaproteobacteria</taxon>
        <taxon>Moraxellales</taxon>
        <taxon>Moraxellaceae</taxon>
        <taxon>Acinetobacter</taxon>
    </lineage>
</organism>
<evidence type="ECO:0000256" key="4">
    <source>
        <dbReference type="PROSITE-ProRule" id="PRU00169"/>
    </source>
</evidence>
<feature type="domain" description="OmpR/PhoB-type" evidence="7">
    <location>
        <begin position="124"/>
        <end position="218"/>
    </location>
</feature>
<keyword evidence="3" id="KW-0804">Transcription</keyword>
<sequence length="223" mass="25419">MFVVLVEDDPYIAQSILAALDYLNVSVEHVDTAKAADYFIRNSAVDLCLLDLGLPDQDGLDLLNTWRKDQIHVPVLVLTARNQTQQCVDALNIGADDYLAKPFDLKELIARVHALARRNRGYSSNVLHIGELEIHQDTQQAHYQGQLLTLSRREYSLLEAFILYPNQVLKTEQLIDKIYGYQDSIESNALNVHIHHLRQKLHPDMIQTVRGVGYMFKVPEQST</sequence>
<keyword evidence="1" id="KW-0805">Transcription regulation</keyword>
<dbReference type="PROSITE" id="PS51755">
    <property type="entry name" value="OMPR_PHOB"/>
    <property type="match status" value="1"/>
</dbReference>
<dbReference type="PROSITE" id="PS50110">
    <property type="entry name" value="RESPONSE_REGULATORY"/>
    <property type="match status" value="1"/>
</dbReference>
<dbReference type="Gene3D" id="1.10.10.10">
    <property type="entry name" value="Winged helix-like DNA-binding domain superfamily/Winged helix DNA-binding domain"/>
    <property type="match status" value="1"/>
</dbReference>
<gene>
    <name evidence="8" type="ORF">DC346_02755</name>
</gene>
<dbReference type="GO" id="GO:0000156">
    <property type="term" value="F:phosphorelay response regulator activity"/>
    <property type="evidence" value="ECO:0007669"/>
    <property type="project" value="TreeGrafter"/>
</dbReference>
<name>A0A365PLZ0_ACIJU</name>
<keyword evidence="2 5" id="KW-0238">DNA-binding</keyword>
<evidence type="ECO:0000313" key="9">
    <source>
        <dbReference type="Proteomes" id="UP000253688"/>
    </source>
</evidence>
<comment type="caution">
    <text evidence="8">The sequence shown here is derived from an EMBL/GenBank/DDBJ whole genome shotgun (WGS) entry which is preliminary data.</text>
</comment>
<feature type="domain" description="Response regulatory" evidence="6">
    <location>
        <begin position="2"/>
        <end position="116"/>
    </location>
</feature>
<dbReference type="AlphaFoldDB" id="A0A365PLZ0"/>
<evidence type="ECO:0000256" key="3">
    <source>
        <dbReference type="ARBA" id="ARBA00023163"/>
    </source>
</evidence>
<evidence type="ECO:0000259" key="7">
    <source>
        <dbReference type="PROSITE" id="PS51755"/>
    </source>
</evidence>
<dbReference type="InterPro" id="IPR001867">
    <property type="entry name" value="OmpR/PhoB-type_DNA-bd"/>
</dbReference>
<dbReference type="Gene3D" id="3.40.50.2300">
    <property type="match status" value="1"/>
</dbReference>
<dbReference type="Proteomes" id="UP000253688">
    <property type="component" value="Unassembled WGS sequence"/>
</dbReference>
<dbReference type="GO" id="GO:0005829">
    <property type="term" value="C:cytosol"/>
    <property type="evidence" value="ECO:0007669"/>
    <property type="project" value="TreeGrafter"/>
</dbReference>
<dbReference type="RefSeq" id="WP_016165184.1">
    <property type="nucleotide sequence ID" value="NZ_CP131471.1"/>
</dbReference>
<dbReference type="GO" id="GO:0006355">
    <property type="term" value="P:regulation of DNA-templated transcription"/>
    <property type="evidence" value="ECO:0007669"/>
    <property type="project" value="InterPro"/>
</dbReference>
<dbReference type="CDD" id="cd00383">
    <property type="entry name" value="trans_reg_C"/>
    <property type="match status" value="1"/>
</dbReference>
<dbReference type="PANTHER" id="PTHR48111:SF67">
    <property type="entry name" value="TRANSCRIPTIONAL REGULATORY PROTEIN TCTD"/>
    <property type="match status" value="1"/>
</dbReference>
<dbReference type="Pfam" id="PF00072">
    <property type="entry name" value="Response_reg"/>
    <property type="match status" value="1"/>
</dbReference>
<dbReference type="GO" id="GO:0000976">
    <property type="term" value="F:transcription cis-regulatory region binding"/>
    <property type="evidence" value="ECO:0007669"/>
    <property type="project" value="TreeGrafter"/>
</dbReference>
<dbReference type="InterPro" id="IPR001789">
    <property type="entry name" value="Sig_transdc_resp-reg_receiver"/>
</dbReference>
<evidence type="ECO:0000313" key="8">
    <source>
        <dbReference type="EMBL" id="RBA49621.1"/>
    </source>
</evidence>
<dbReference type="SMART" id="SM00862">
    <property type="entry name" value="Trans_reg_C"/>
    <property type="match status" value="1"/>
</dbReference>
<dbReference type="PANTHER" id="PTHR48111">
    <property type="entry name" value="REGULATOR OF RPOS"/>
    <property type="match status" value="1"/>
</dbReference>
<dbReference type="Pfam" id="PF00486">
    <property type="entry name" value="Trans_reg_C"/>
    <property type="match status" value="1"/>
</dbReference>
<dbReference type="SMART" id="SM00448">
    <property type="entry name" value="REC"/>
    <property type="match status" value="1"/>
</dbReference>
<dbReference type="Gene3D" id="6.10.250.690">
    <property type="match status" value="1"/>
</dbReference>
<evidence type="ECO:0000256" key="1">
    <source>
        <dbReference type="ARBA" id="ARBA00023015"/>
    </source>
</evidence>
<feature type="DNA-binding region" description="OmpR/PhoB-type" evidence="5">
    <location>
        <begin position="124"/>
        <end position="218"/>
    </location>
</feature>